<feature type="compositionally biased region" description="Pro residues" evidence="1">
    <location>
        <begin position="475"/>
        <end position="490"/>
    </location>
</feature>
<keyword evidence="2" id="KW-0472">Membrane</keyword>
<name>A0A5Q0H1L9_SACSY</name>
<dbReference type="GO" id="GO:0005975">
    <property type="term" value="P:carbohydrate metabolic process"/>
    <property type="evidence" value="ECO:0007669"/>
    <property type="project" value="UniProtKB-ARBA"/>
</dbReference>
<sequence>MSWSHRGAGALLLTAVLATGTSVGPASAAGTPPEPAPPPTAAAPPPPAPDAETTDLRISAAFDRPTYAVHETVTARVRVTNGGATAVRISVQVTDGLVLPSWDAPWVGAPVEPGQAPEGTLTGQVRNADQDVLTLVLTVAAGDTPDVDPTDNSATISVPLTRVRGSSTGTAYGDLDGDGTPDPGEALAGLRVTIDGGVPDGEYSTVTDAEGRFGFRDLPAGSYRLAFDPASPWWLPGQSQYVDGVDDPDVLVRGVGRVSGAVSVALSFDRQDYREGDLARVTATLTNGGPVPIHGLVGEFYAGTGAPVDHGELGTGLSLPAGTTRSTTASLRVDRTAWEWGHVSVSLRVGAPLSGNASPTHYAYAAVPGGRAPLVVGALTEEDESGSRPRPGAPLPGLVVFLRDLVTGVVVARTTTGGNGGFAFHDLPAGAYGFFVVGPWQVDRWYGGWPFTVRAGEDGGLWHAVMVVPGQGEPDPGPVGPPGTEPPPAPGGGAATPPLAATGVGVSWLALGGLLSLLLGIALVHRSRSARPRR</sequence>
<dbReference type="Proteomes" id="UP000325787">
    <property type="component" value="Chromosome"/>
</dbReference>
<dbReference type="InterPro" id="IPR013783">
    <property type="entry name" value="Ig-like_fold"/>
</dbReference>
<keyword evidence="2" id="KW-0812">Transmembrane</keyword>
<proteinExistence type="predicted"/>
<evidence type="ECO:0000313" key="4">
    <source>
        <dbReference type="EMBL" id="QFZ19680.1"/>
    </source>
</evidence>
<feature type="transmembrane region" description="Helical" evidence="2">
    <location>
        <begin position="505"/>
        <end position="524"/>
    </location>
</feature>
<dbReference type="Gene3D" id="2.60.40.10">
    <property type="entry name" value="Immunoglobulins"/>
    <property type="match status" value="1"/>
</dbReference>
<feature type="chain" id="PRO_5024844338" description="Alpha-amylase" evidence="3">
    <location>
        <begin position="29"/>
        <end position="534"/>
    </location>
</feature>
<dbReference type="EMBL" id="CP034550">
    <property type="protein sequence ID" value="QFZ19680.1"/>
    <property type="molecule type" value="Genomic_DNA"/>
</dbReference>
<keyword evidence="3" id="KW-0732">Signal</keyword>
<feature type="signal peptide" evidence="3">
    <location>
        <begin position="1"/>
        <end position="28"/>
    </location>
</feature>
<dbReference type="AlphaFoldDB" id="A0A5Q0H1L9"/>
<feature type="region of interest" description="Disordered" evidence="1">
    <location>
        <begin position="468"/>
        <end position="496"/>
    </location>
</feature>
<reference evidence="5" key="1">
    <citation type="journal article" date="2021" name="Curr. Microbiol.">
        <title>Complete genome of nocamycin-producing strain Saccharothrix syringae NRRL B-16468 reveals the biosynthetic potential for secondary metabolites.</title>
        <authorList>
            <person name="Mo X."/>
            <person name="Yang S."/>
        </authorList>
    </citation>
    <scope>NUCLEOTIDE SEQUENCE [LARGE SCALE GENOMIC DNA]</scope>
    <source>
        <strain evidence="5">ATCC 51364 / DSM 43886 / JCM 6844 / KCTC 9398 / NBRC 14523 / NRRL B-16468 / INA 2240</strain>
    </source>
</reference>
<dbReference type="OrthoDB" id="3694469at2"/>
<accession>A0A5Q0H1L9</accession>
<organism evidence="4 5">
    <name type="scientific">Saccharothrix syringae</name>
    <name type="common">Nocardiopsis syringae</name>
    <dbReference type="NCBI Taxonomy" id="103733"/>
    <lineage>
        <taxon>Bacteria</taxon>
        <taxon>Bacillati</taxon>
        <taxon>Actinomycetota</taxon>
        <taxon>Actinomycetes</taxon>
        <taxon>Pseudonocardiales</taxon>
        <taxon>Pseudonocardiaceae</taxon>
        <taxon>Saccharothrix</taxon>
    </lineage>
</organism>
<feature type="region of interest" description="Disordered" evidence="1">
    <location>
        <begin position="23"/>
        <end position="53"/>
    </location>
</feature>
<dbReference type="KEGG" id="ssyi:EKG83_21605"/>
<keyword evidence="5" id="KW-1185">Reference proteome</keyword>
<gene>
    <name evidence="4" type="ORF">EKG83_21605</name>
</gene>
<evidence type="ECO:0000256" key="2">
    <source>
        <dbReference type="SAM" id="Phobius"/>
    </source>
</evidence>
<evidence type="ECO:0000256" key="3">
    <source>
        <dbReference type="SAM" id="SignalP"/>
    </source>
</evidence>
<evidence type="ECO:0000256" key="1">
    <source>
        <dbReference type="SAM" id="MobiDB-lite"/>
    </source>
</evidence>
<protein>
    <recommendedName>
        <fullName evidence="6">Alpha-amylase</fullName>
    </recommendedName>
</protein>
<dbReference type="SUPFAM" id="SSF49478">
    <property type="entry name" value="Cna protein B-type domain"/>
    <property type="match status" value="1"/>
</dbReference>
<keyword evidence="2" id="KW-1133">Transmembrane helix</keyword>
<dbReference type="SUPFAM" id="SSF117074">
    <property type="entry name" value="Hypothetical protein PA1324"/>
    <property type="match status" value="1"/>
</dbReference>
<feature type="compositionally biased region" description="Pro residues" evidence="1">
    <location>
        <begin position="32"/>
        <end position="49"/>
    </location>
</feature>
<dbReference type="RefSeq" id="WP_033429627.1">
    <property type="nucleotide sequence ID" value="NZ_CP034550.1"/>
</dbReference>
<evidence type="ECO:0008006" key="6">
    <source>
        <dbReference type="Google" id="ProtNLM"/>
    </source>
</evidence>
<evidence type="ECO:0000313" key="5">
    <source>
        <dbReference type="Proteomes" id="UP000325787"/>
    </source>
</evidence>